<name>A0ABV9MK00_9MICC</name>
<gene>
    <name evidence="1" type="ORF">ACFO7V_06935</name>
</gene>
<dbReference type="EMBL" id="JBHSHE010000026">
    <property type="protein sequence ID" value="MFC4715874.1"/>
    <property type="molecule type" value="Genomic_DNA"/>
</dbReference>
<evidence type="ECO:0000313" key="2">
    <source>
        <dbReference type="Proteomes" id="UP001595884"/>
    </source>
</evidence>
<protein>
    <submittedName>
        <fullName evidence="1">Glutaredoxin family protein</fullName>
    </submittedName>
</protein>
<evidence type="ECO:0000313" key="1">
    <source>
        <dbReference type="EMBL" id="MFC4715874.1"/>
    </source>
</evidence>
<sequence length="81" mass="9347">MSKLHEIQLLVRQGCHLCAAARATVKDVTERMNMEFSELDIDEHPELLARHHEEVPVLLIDGQVRDFWTVDGQRLERLLGS</sequence>
<reference evidence="2" key="1">
    <citation type="journal article" date="2019" name="Int. J. Syst. Evol. Microbiol.">
        <title>The Global Catalogue of Microorganisms (GCM) 10K type strain sequencing project: providing services to taxonomists for standard genome sequencing and annotation.</title>
        <authorList>
            <consortium name="The Broad Institute Genomics Platform"/>
            <consortium name="The Broad Institute Genome Sequencing Center for Infectious Disease"/>
            <person name="Wu L."/>
            <person name="Ma J."/>
        </authorList>
    </citation>
    <scope>NUCLEOTIDE SEQUENCE [LARGE SCALE GENOMIC DNA]</scope>
    <source>
        <strain evidence="2">CGMCC 1.12849</strain>
    </source>
</reference>
<keyword evidence="2" id="KW-1185">Reference proteome</keyword>
<accession>A0ABV9MK00</accession>
<proteinExistence type="predicted"/>
<dbReference type="Gene3D" id="3.40.30.10">
    <property type="entry name" value="Glutaredoxin"/>
    <property type="match status" value="1"/>
</dbReference>
<dbReference type="InterPro" id="IPR036249">
    <property type="entry name" value="Thioredoxin-like_sf"/>
</dbReference>
<dbReference type="Pfam" id="PF05768">
    <property type="entry name" value="Glrx-like"/>
    <property type="match status" value="1"/>
</dbReference>
<organism evidence="1 2">
    <name type="scientific">Glutamicibacter bergerei</name>
    <dbReference type="NCBI Taxonomy" id="256702"/>
    <lineage>
        <taxon>Bacteria</taxon>
        <taxon>Bacillati</taxon>
        <taxon>Actinomycetota</taxon>
        <taxon>Actinomycetes</taxon>
        <taxon>Micrococcales</taxon>
        <taxon>Micrococcaceae</taxon>
        <taxon>Glutamicibacter</taxon>
    </lineage>
</organism>
<comment type="caution">
    <text evidence="1">The sequence shown here is derived from an EMBL/GenBank/DDBJ whole genome shotgun (WGS) entry which is preliminary data.</text>
</comment>
<dbReference type="SUPFAM" id="SSF52833">
    <property type="entry name" value="Thioredoxin-like"/>
    <property type="match status" value="1"/>
</dbReference>
<dbReference type="Proteomes" id="UP001595884">
    <property type="component" value="Unassembled WGS sequence"/>
</dbReference>
<dbReference type="InterPro" id="IPR008554">
    <property type="entry name" value="Glutaredoxin-like"/>
</dbReference>
<dbReference type="RefSeq" id="WP_343251930.1">
    <property type="nucleotide sequence ID" value="NZ_BAAAVQ010000022.1"/>
</dbReference>